<feature type="transmembrane region" description="Helical" evidence="5">
    <location>
        <begin position="394"/>
        <end position="413"/>
    </location>
</feature>
<feature type="transmembrane region" description="Helical" evidence="5">
    <location>
        <begin position="140"/>
        <end position="165"/>
    </location>
</feature>
<feature type="transmembrane region" description="Helical" evidence="5">
    <location>
        <begin position="419"/>
        <end position="449"/>
    </location>
</feature>
<keyword evidence="2 5" id="KW-0812">Transmembrane</keyword>
<feature type="transmembrane region" description="Helical" evidence="5">
    <location>
        <begin position="177"/>
        <end position="201"/>
    </location>
</feature>
<evidence type="ECO:0000256" key="3">
    <source>
        <dbReference type="ARBA" id="ARBA00022989"/>
    </source>
</evidence>
<dbReference type="PANTHER" id="PTHR23507">
    <property type="entry name" value="ZGC:174356"/>
    <property type="match status" value="1"/>
</dbReference>
<feature type="transmembrane region" description="Helical" evidence="5">
    <location>
        <begin position="268"/>
        <end position="292"/>
    </location>
</feature>
<feature type="transmembrane region" description="Helical" evidence="5">
    <location>
        <begin position="304"/>
        <end position="325"/>
    </location>
</feature>
<keyword evidence="4 5" id="KW-0472">Membrane</keyword>
<dbReference type="InterPro" id="IPR036259">
    <property type="entry name" value="MFS_trans_sf"/>
</dbReference>
<dbReference type="Proteomes" id="UP001652582">
    <property type="component" value="Chromosome 20"/>
</dbReference>
<feature type="transmembrane region" description="Helical" evidence="5">
    <location>
        <begin position="113"/>
        <end position="134"/>
    </location>
</feature>
<accession>A0ABM3LXS5</accession>
<dbReference type="SUPFAM" id="SSF103473">
    <property type="entry name" value="MFS general substrate transporter"/>
    <property type="match status" value="1"/>
</dbReference>
<dbReference type="InterPro" id="IPR011701">
    <property type="entry name" value="MFS"/>
</dbReference>
<feature type="transmembrane region" description="Helical" evidence="5">
    <location>
        <begin position="20"/>
        <end position="42"/>
    </location>
</feature>
<feature type="transmembrane region" description="Helical" evidence="5">
    <location>
        <begin position="361"/>
        <end position="382"/>
    </location>
</feature>
<dbReference type="RefSeq" id="XP_052743880.1">
    <property type="nucleotide sequence ID" value="XM_052887920.1"/>
</dbReference>
<reference evidence="7" key="1">
    <citation type="submission" date="2025-08" db="UniProtKB">
        <authorList>
            <consortium name="RefSeq"/>
        </authorList>
    </citation>
    <scope>IDENTIFICATION</scope>
</reference>
<evidence type="ECO:0000256" key="4">
    <source>
        <dbReference type="ARBA" id="ARBA00023136"/>
    </source>
</evidence>
<keyword evidence="6" id="KW-1185">Reference proteome</keyword>
<dbReference type="Gene3D" id="1.20.1250.20">
    <property type="entry name" value="MFS general substrate transporter like domains"/>
    <property type="match status" value="1"/>
</dbReference>
<dbReference type="PANTHER" id="PTHR23507:SF39">
    <property type="entry name" value="GH23453P-RELATED"/>
    <property type="match status" value="1"/>
</dbReference>
<gene>
    <name evidence="7" type="primary">LOC112046747</name>
</gene>
<proteinExistence type="predicted"/>
<organism evidence="6 7">
    <name type="scientific">Bicyclus anynana</name>
    <name type="common">Squinting bush brown butterfly</name>
    <dbReference type="NCBI Taxonomy" id="110368"/>
    <lineage>
        <taxon>Eukaryota</taxon>
        <taxon>Metazoa</taxon>
        <taxon>Ecdysozoa</taxon>
        <taxon>Arthropoda</taxon>
        <taxon>Hexapoda</taxon>
        <taxon>Insecta</taxon>
        <taxon>Pterygota</taxon>
        <taxon>Neoptera</taxon>
        <taxon>Endopterygota</taxon>
        <taxon>Lepidoptera</taxon>
        <taxon>Glossata</taxon>
        <taxon>Ditrysia</taxon>
        <taxon>Papilionoidea</taxon>
        <taxon>Nymphalidae</taxon>
        <taxon>Satyrinae</taxon>
        <taxon>Satyrini</taxon>
        <taxon>Mycalesina</taxon>
        <taxon>Bicyclus</taxon>
    </lineage>
</organism>
<dbReference type="Pfam" id="PF07690">
    <property type="entry name" value="MFS_1"/>
    <property type="match status" value="1"/>
</dbReference>
<protein>
    <submittedName>
        <fullName evidence="7">Proton-coupled folate transporter</fullName>
    </submittedName>
</protein>
<evidence type="ECO:0000313" key="7">
    <source>
        <dbReference type="RefSeq" id="XP_052743880.1"/>
    </source>
</evidence>
<feature type="transmembrane region" description="Helical" evidence="5">
    <location>
        <begin position="207"/>
        <end position="228"/>
    </location>
</feature>
<evidence type="ECO:0000256" key="5">
    <source>
        <dbReference type="SAM" id="Phobius"/>
    </source>
</evidence>
<evidence type="ECO:0000256" key="2">
    <source>
        <dbReference type="ARBA" id="ARBA00022692"/>
    </source>
</evidence>
<keyword evidence="3 5" id="KW-1133">Transmembrane helix</keyword>
<evidence type="ECO:0000313" key="6">
    <source>
        <dbReference type="Proteomes" id="UP001652582"/>
    </source>
</evidence>
<evidence type="ECO:0000256" key="1">
    <source>
        <dbReference type="ARBA" id="ARBA00004141"/>
    </source>
</evidence>
<dbReference type="GeneID" id="112046747"/>
<name>A0ABM3LXS5_BICAN</name>
<comment type="subcellular location">
    <subcellularLocation>
        <location evidence="1">Membrane</location>
        <topology evidence="1">Multi-pass membrane protein</topology>
    </subcellularLocation>
</comment>
<sequence>MSERDLLPLPKRSIATTIELPILFNMIAVSLAGSALSNIILYRTCVHSLGHSEYECKPFLSPIKTNDTAGLEEDVQRYSTHISTVKMIIENFCPAVLSMFLGVWSDTYGRKPLIVWPLFGMAITSISLVVFAMMDSLSPWWYVATSAPFSLTGGYVVMFTGAYCYISDTSSSSSATLRMTILDATMSVGTIAGNLFSTYLIMTIGNVYLLLLTATLSVTAYAFANVYLKESLRGALQGGGTRVLDILYVKEMMSECFKERPHNGRAQIILLAASRILQIMVLYGLIILEYMYTRQKLHWSLRDYTMYSSVSTLVTFVGGFFGVIVVQKLLRLGDMSFTLFALLTATADNLLKLFAVDSWYMYLGSAISMFKGLAGPLLRSFITKNFPLEDIAKIFAFVCAMESIGLVLSPVIFNSLYSFTLAIFPGAIYVLSSVMNASCFLMLGFVLMYSRRGSSAIYQPINEDIDA</sequence>